<keyword evidence="21" id="KW-1185">Reference proteome</keyword>
<keyword evidence="8 18" id="KW-0460">Magnesium</keyword>
<evidence type="ECO:0000256" key="2">
    <source>
        <dbReference type="ARBA" id="ARBA00005582"/>
    </source>
</evidence>
<evidence type="ECO:0000256" key="14">
    <source>
        <dbReference type="ARBA" id="ARBA00041592"/>
    </source>
</evidence>
<feature type="binding site" evidence="17">
    <location>
        <position position="24"/>
    </location>
    <ligand>
        <name>8-oxo-dGTP</name>
        <dbReference type="ChEBI" id="CHEBI:77896"/>
    </ligand>
</feature>
<dbReference type="CDD" id="cd00564">
    <property type="entry name" value="TMP_TenI"/>
    <property type="match status" value="1"/>
</dbReference>
<feature type="binding site" evidence="18">
    <location>
        <position position="58"/>
    </location>
    <ligand>
        <name>Mg(2+)</name>
        <dbReference type="ChEBI" id="CHEBI:18420"/>
    </ligand>
</feature>
<dbReference type="InterPro" id="IPR000086">
    <property type="entry name" value="NUDIX_hydrolase_dom"/>
</dbReference>
<dbReference type="GO" id="GO:0046872">
    <property type="term" value="F:metal ion binding"/>
    <property type="evidence" value="ECO:0007669"/>
    <property type="project" value="UniProtKB-KW"/>
</dbReference>
<dbReference type="EMBL" id="CP101527">
    <property type="protein sequence ID" value="UZW76850.1"/>
    <property type="molecule type" value="Genomic_DNA"/>
</dbReference>
<evidence type="ECO:0000256" key="8">
    <source>
        <dbReference type="ARBA" id="ARBA00022842"/>
    </source>
</evidence>
<dbReference type="GO" id="GO:0044715">
    <property type="term" value="F:8-oxo-dGDP phosphatase activity"/>
    <property type="evidence" value="ECO:0007669"/>
    <property type="project" value="TreeGrafter"/>
</dbReference>
<feature type="binding site" evidence="17">
    <location>
        <begin position="35"/>
        <end position="38"/>
    </location>
    <ligand>
        <name>8-oxo-dGTP</name>
        <dbReference type="ChEBI" id="CHEBI:77896"/>
    </ligand>
</feature>
<proteinExistence type="inferred from homology"/>
<evidence type="ECO:0000256" key="7">
    <source>
        <dbReference type="ARBA" id="ARBA00022801"/>
    </source>
</evidence>
<evidence type="ECO:0000259" key="19">
    <source>
        <dbReference type="PROSITE" id="PS51462"/>
    </source>
</evidence>
<dbReference type="Gene3D" id="3.20.20.70">
    <property type="entry name" value="Aldolase class I"/>
    <property type="match status" value="1"/>
</dbReference>
<organism evidence="20 21">
    <name type="scientific">Alkalimarinus sediminis</name>
    <dbReference type="NCBI Taxonomy" id="1632866"/>
    <lineage>
        <taxon>Bacteria</taxon>
        <taxon>Pseudomonadati</taxon>
        <taxon>Pseudomonadota</taxon>
        <taxon>Gammaproteobacteria</taxon>
        <taxon>Alteromonadales</taxon>
        <taxon>Alteromonadaceae</taxon>
        <taxon>Alkalimarinus</taxon>
    </lineage>
</organism>
<dbReference type="EC" id="3.6.1.55" evidence="12"/>
<sequence length="318" mass="35137">MFMQLVHVAVAVIMRGNRVLIAKRSDDAHQGGLWEFPGGKVESNETVRHALKRELKEELDIEVNLSDGVQPLISIRHDYGDKAVLLDVWVVSSFEGEAVGAEGQPIKWVEKENLNDFAFPEANKPIISAILLPNKYLITGGYETPDDCMHKLQHAISCHGIKLVQFRNHGLYASDQEAYIAQATGIRDICHYNGVRLILNAPPAILQGIDAAGVHLTYAQANEYSTRPVPRNKWLGVSCHNAEELSNLARLSPDYVLLSPVNKTATHPDAEPMGWEKFKALVETVPYPVFALGGMMDTDMTDAINYGAQGIAAISAWW</sequence>
<evidence type="ECO:0000256" key="1">
    <source>
        <dbReference type="ARBA" id="ARBA00001946"/>
    </source>
</evidence>
<evidence type="ECO:0000256" key="12">
    <source>
        <dbReference type="ARBA" id="ARBA00038905"/>
    </source>
</evidence>
<gene>
    <name evidence="20" type="ORF">NNL22_12415</name>
</gene>
<dbReference type="InterPro" id="IPR022998">
    <property type="entry name" value="ThiamineP_synth_TenI"/>
</dbReference>
<evidence type="ECO:0000256" key="4">
    <source>
        <dbReference type="ARBA" id="ARBA00022705"/>
    </source>
</evidence>
<evidence type="ECO:0000256" key="3">
    <source>
        <dbReference type="ARBA" id="ARBA00022457"/>
    </source>
</evidence>
<protein>
    <recommendedName>
        <fullName evidence="13">8-oxo-dGTP diphosphatase</fullName>
        <ecNumber evidence="12">3.6.1.55</ecNumber>
    </recommendedName>
    <alternativeName>
        <fullName evidence="16">7,8-dihydro-8-oxoguanine-triphosphatase</fullName>
    </alternativeName>
    <alternativeName>
        <fullName evidence="15">Mutator protein MutT</fullName>
    </alternativeName>
    <alternativeName>
        <fullName evidence="14">dGTP pyrophosphohydrolase</fullName>
    </alternativeName>
</protein>
<dbReference type="CDD" id="cd03425">
    <property type="entry name" value="NUDIX_MutT_NudA_like"/>
    <property type="match status" value="1"/>
</dbReference>
<dbReference type="GO" id="GO:0006260">
    <property type="term" value="P:DNA replication"/>
    <property type="evidence" value="ECO:0007669"/>
    <property type="project" value="UniProtKB-KW"/>
</dbReference>
<evidence type="ECO:0000256" key="5">
    <source>
        <dbReference type="ARBA" id="ARBA00022723"/>
    </source>
</evidence>
<reference evidence="20" key="1">
    <citation type="submission" date="2022-07" db="EMBL/GenBank/DDBJ databases">
        <title>Alkalimarinus sp. nov., isolated from gut of a Alitta virens.</title>
        <authorList>
            <person name="Yang A.I."/>
            <person name="Shin N.-R."/>
        </authorList>
    </citation>
    <scope>NUCLEOTIDE SEQUENCE</scope>
    <source>
        <strain evidence="20">FA028</strain>
    </source>
</reference>
<keyword evidence="5 18" id="KW-0479">Metal-binding</keyword>
<evidence type="ECO:0000256" key="18">
    <source>
        <dbReference type="PIRSR" id="PIRSR603561-2"/>
    </source>
</evidence>
<dbReference type="GO" id="GO:0044716">
    <property type="term" value="F:8-oxo-GDP phosphatase activity"/>
    <property type="evidence" value="ECO:0007669"/>
    <property type="project" value="TreeGrafter"/>
</dbReference>
<comment type="catalytic activity">
    <reaction evidence="11">
        <text>8-oxo-GTP + H2O = 8-oxo-GMP + diphosphate + H(+)</text>
        <dbReference type="Rhea" id="RHEA:67616"/>
        <dbReference type="ChEBI" id="CHEBI:15377"/>
        <dbReference type="ChEBI" id="CHEBI:15378"/>
        <dbReference type="ChEBI" id="CHEBI:33019"/>
        <dbReference type="ChEBI" id="CHEBI:143553"/>
        <dbReference type="ChEBI" id="CHEBI:145694"/>
    </reaction>
</comment>
<dbReference type="Gene3D" id="3.90.79.10">
    <property type="entry name" value="Nucleoside Triphosphate Pyrophosphohydrolase"/>
    <property type="match status" value="1"/>
</dbReference>
<dbReference type="GO" id="GO:0009228">
    <property type="term" value="P:thiamine biosynthetic process"/>
    <property type="evidence" value="ECO:0007669"/>
    <property type="project" value="UniProtKB-KW"/>
</dbReference>
<dbReference type="InterPro" id="IPR020084">
    <property type="entry name" value="NUDIX_hydrolase_CS"/>
</dbReference>
<accession>A0A9E8KRW1</accession>
<dbReference type="GO" id="GO:0008413">
    <property type="term" value="F:8-oxo-7,8-dihydroguanosine triphosphate pyrophosphatase activity"/>
    <property type="evidence" value="ECO:0007669"/>
    <property type="project" value="InterPro"/>
</dbReference>
<evidence type="ECO:0000256" key="9">
    <source>
        <dbReference type="ARBA" id="ARBA00023204"/>
    </source>
</evidence>
<comment type="catalytic activity">
    <reaction evidence="10">
        <text>8-oxo-dGTP + H2O = 8-oxo-dGMP + diphosphate + H(+)</text>
        <dbReference type="Rhea" id="RHEA:31575"/>
        <dbReference type="ChEBI" id="CHEBI:15377"/>
        <dbReference type="ChEBI" id="CHEBI:15378"/>
        <dbReference type="ChEBI" id="CHEBI:33019"/>
        <dbReference type="ChEBI" id="CHEBI:63224"/>
        <dbReference type="ChEBI" id="CHEBI:77896"/>
        <dbReference type="EC" id="3.6.1.55"/>
    </reaction>
</comment>
<dbReference type="PANTHER" id="PTHR47707:SF1">
    <property type="entry name" value="NUDIX HYDROLASE FAMILY PROTEIN"/>
    <property type="match status" value="1"/>
</dbReference>
<dbReference type="Proteomes" id="UP001164472">
    <property type="component" value="Chromosome"/>
</dbReference>
<evidence type="ECO:0000256" key="13">
    <source>
        <dbReference type="ARBA" id="ARBA00040794"/>
    </source>
</evidence>
<feature type="binding site" evidence="17">
    <location>
        <position position="123"/>
    </location>
    <ligand>
        <name>8-oxo-dGTP</name>
        <dbReference type="ChEBI" id="CHEBI:77896"/>
    </ligand>
</feature>
<keyword evidence="6" id="KW-0227">DNA damage</keyword>
<dbReference type="SUPFAM" id="SSF51391">
    <property type="entry name" value="Thiamin phosphate synthase"/>
    <property type="match status" value="1"/>
</dbReference>
<keyword evidence="3" id="KW-0515">Mutator protein</keyword>
<dbReference type="PRINTS" id="PR00502">
    <property type="entry name" value="NUDIXFAMILY"/>
</dbReference>
<comment type="cofactor">
    <cofactor evidence="1 18">
        <name>Mg(2+)</name>
        <dbReference type="ChEBI" id="CHEBI:18420"/>
    </cofactor>
</comment>
<dbReference type="FunFam" id="3.90.79.10:FF:000014">
    <property type="entry name" value="8-oxo-dGTP diphosphatase MutT"/>
    <property type="match status" value="1"/>
</dbReference>
<dbReference type="PANTHER" id="PTHR47707">
    <property type="entry name" value="8-OXO-DGTP DIPHOSPHATASE"/>
    <property type="match status" value="1"/>
</dbReference>
<name>A0A9E8KRW1_9ALTE</name>
<keyword evidence="9" id="KW-0234">DNA repair</keyword>
<evidence type="ECO:0000256" key="15">
    <source>
        <dbReference type="ARBA" id="ARBA00041979"/>
    </source>
</evidence>
<dbReference type="InterPro" id="IPR047127">
    <property type="entry name" value="MutT-like"/>
</dbReference>
<feature type="binding site" evidence="17">
    <location>
        <position position="29"/>
    </location>
    <ligand>
        <name>8-oxo-dGTP</name>
        <dbReference type="ChEBI" id="CHEBI:77896"/>
    </ligand>
</feature>
<evidence type="ECO:0000256" key="11">
    <source>
        <dbReference type="ARBA" id="ARBA00036904"/>
    </source>
</evidence>
<dbReference type="NCBIfam" id="NF006530">
    <property type="entry name" value="PRK08999.1"/>
    <property type="match status" value="1"/>
</dbReference>
<dbReference type="AlphaFoldDB" id="A0A9E8KRW1"/>
<comment type="similarity">
    <text evidence="2">Belongs to the Nudix hydrolase family.</text>
</comment>
<dbReference type="Pfam" id="PF14815">
    <property type="entry name" value="NUDIX_4"/>
    <property type="match status" value="1"/>
</dbReference>
<evidence type="ECO:0000256" key="10">
    <source>
        <dbReference type="ARBA" id="ARBA00035861"/>
    </source>
</evidence>
<dbReference type="Pfam" id="PF02581">
    <property type="entry name" value="TMP-TENI"/>
    <property type="match status" value="1"/>
</dbReference>
<evidence type="ECO:0000256" key="17">
    <source>
        <dbReference type="PIRSR" id="PIRSR603561-1"/>
    </source>
</evidence>
<dbReference type="InterPro" id="IPR013785">
    <property type="entry name" value="Aldolase_TIM"/>
</dbReference>
<feature type="domain" description="Nudix hydrolase" evidence="19">
    <location>
        <begin position="4"/>
        <end position="133"/>
    </location>
</feature>
<feature type="binding site" evidence="18">
    <location>
        <position position="38"/>
    </location>
    <ligand>
        <name>Mg(2+)</name>
        <dbReference type="ChEBI" id="CHEBI:18420"/>
    </ligand>
</feature>
<dbReference type="KEGG" id="asem:NNL22_12415"/>
<dbReference type="InterPro" id="IPR020476">
    <property type="entry name" value="Nudix_hydrolase"/>
</dbReference>
<dbReference type="InterPro" id="IPR036206">
    <property type="entry name" value="ThiamineP_synth_sf"/>
</dbReference>
<dbReference type="InterPro" id="IPR029119">
    <property type="entry name" value="MutY_C"/>
</dbReference>
<dbReference type="SUPFAM" id="SSF55811">
    <property type="entry name" value="Nudix"/>
    <property type="match status" value="1"/>
</dbReference>
<keyword evidence="7 20" id="KW-0378">Hydrolase</keyword>
<dbReference type="PROSITE" id="PS51462">
    <property type="entry name" value="NUDIX"/>
    <property type="match status" value="1"/>
</dbReference>
<dbReference type="GO" id="GO:0006281">
    <property type="term" value="P:DNA repair"/>
    <property type="evidence" value="ECO:0007669"/>
    <property type="project" value="UniProtKB-KW"/>
</dbReference>
<dbReference type="NCBIfam" id="TIGR00586">
    <property type="entry name" value="mutt"/>
    <property type="match status" value="1"/>
</dbReference>
<dbReference type="InterPro" id="IPR015797">
    <property type="entry name" value="NUDIX_hydrolase-like_dom_sf"/>
</dbReference>
<evidence type="ECO:0000313" key="20">
    <source>
        <dbReference type="EMBL" id="UZW76850.1"/>
    </source>
</evidence>
<evidence type="ECO:0000256" key="6">
    <source>
        <dbReference type="ARBA" id="ARBA00022763"/>
    </source>
</evidence>
<dbReference type="InterPro" id="IPR003561">
    <property type="entry name" value="Mutator_MutT"/>
</dbReference>
<evidence type="ECO:0000256" key="16">
    <source>
        <dbReference type="ARBA" id="ARBA00042798"/>
    </source>
</evidence>
<keyword evidence="4" id="KW-0235">DNA replication</keyword>
<dbReference type="GO" id="GO:0035539">
    <property type="term" value="F:8-oxo-7,8-dihydrodeoxyguanosine triphosphate pyrophosphatase activity"/>
    <property type="evidence" value="ECO:0007669"/>
    <property type="project" value="UniProtKB-EC"/>
</dbReference>
<dbReference type="PROSITE" id="PS00893">
    <property type="entry name" value="NUDIX_BOX"/>
    <property type="match status" value="1"/>
</dbReference>
<evidence type="ECO:0000313" key="21">
    <source>
        <dbReference type="Proteomes" id="UP001164472"/>
    </source>
</evidence>